<keyword evidence="3" id="KW-1185">Reference proteome</keyword>
<proteinExistence type="inferred from homology"/>
<evidence type="ECO:0000313" key="3">
    <source>
        <dbReference type="Proteomes" id="UP000239907"/>
    </source>
</evidence>
<evidence type="ECO:0000256" key="1">
    <source>
        <dbReference type="ARBA" id="ARBA00009981"/>
    </source>
</evidence>
<dbReference type="RefSeq" id="WP_105044652.1">
    <property type="nucleotide sequence ID" value="NZ_MQWA01000001.1"/>
</dbReference>
<name>A0A2S7U548_9BACT</name>
<organism evidence="2 3">
    <name type="scientific">Rubritalea profundi</name>
    <dbReference type="NCBI Taxonomy" id="1658618"/>
    <lineage>
        <taxon>Bacteria</taxon>
        <taxon>Pseudomonadati</taxon>
        <taxon>Verrucomicrobiota</taxon>
        <taxon>Verrucomicrobiia</taxon>
        <taxon>Verrucomicrobiales</taxon>
        <taxon>Rubritaleaceae</taxon>
        <taxon>Rubritalea</taxon>
    </lineage>
</organism>
<dbReference type="InterPro" id="IPR036165">
    <property type="entry name" value="YefM-like_sf"/>
</dbReference>
<sequence length="95" mass="10525">MVKTSAIKPLSDFLRNSKPHIQHLHATREPEILTVNGEASVVIQDAESYEKMASLAEQAIQDARLQSAMNYFREGGKGISSVDVFASLEEKYITS</sequence>
<comment type="similarity">
    <text evidence="1">Belongs to the phD/YefM antitoxin family.</text>
</comment>
<evidence type="ECO:0000313" key="2">
    <source>
        <dbReference type="EMBL" id="PQJ30128.1"/>
    </source>
</evidence>
<gene>
    <name evidence="2" type="ORF">BSZ32_17715</name>
</gene>
<reference evidence="2 3" key="1">
    <citation type="submission" date="2016-12" db="EMBL/GenBank/DDBJ databases">
        <title>Study of bacterial adaptation to deep sea.</title>
        <authorList>
            <person name="Song J."/>
            <person name="Yoshizawa S."/>
            <person name="Kogure K."/>
        </authorList>
    </citation>
    <scope>NUCLEOTIDE SEQUENCE [LARGE SCALE GENOMIC DNA]</scope>
    <source>
        <strain evidence="2 3">SAORIC-165</strain>
    </source>
</reference>
<dbReference type="SUPFAM" id="SSF143120">
    <property type="entry name" value="YefM-like"/>
    <property type="match status" value="1"/>
</dbReference>
<dbReference type="Proteomes" id="UP000239907">
    <property type="component" value="Unassembled WGS sequence"/>
</dbReference>
<comment type="caution">
    <text evidence="2">The sequence shown here is derived from an EMBL/GenBank/DDBJ whole genome shotgun (WGS) entry which is preliminary data.</text>
</comment>
<evidence type="ECO:0008006" key="4">
    <source>
        <dbReference type="Google" id="ProtNLM"/>
    </source>
</evidence>
<dbReference type="EMBL" id="MQWA01000001">
    <property type="protein sequence ID" value="PQJ30128.1"/>
    <property type="molecule type" value="Genomic_DNA"/>
</dbReference>
<accession>A0A2S7U548</accession>
<dbReference type="OrthoDB" id="198639at2"/>
<dbReference type="AlphaFoldDB" id="A0A2S7U548"/>
<protein>
    <recommendedName>
        <fullName evidence="4">Antitoxin</fullName>
    </recommendedName>
</protein>